<dbReference type="Pfam" id="PF15082">
    <property type="entry name" value="DUF4549"/>
    <property type="match status" value="1"/>
</dbReference>
<accession>A0A341CB85</accession>
<proteinExistence type="predicted"/>
<reference evidence="3" key="1">
    <citation type="submission" date="2025-08" db="UniProtKB">
        <authorList>
            <consortium name="RefSeq"/>
        </authorList>
    </citation>
    <scope>IDENTIFICATION</scope>
    <source>
        <tissue evidence="3">Meat</tissue>
    </source>
</reference>
<evidence type="ECO:0000313" key="2">
    <source>
        <dbReference type="Proteomes" id="UP000252040"/>
    </source>
</evidence>
<evidence type="ECO:0000313" key="3">
    <source>
        <dbReference type="RefSeq" id="XP_024611202.1"/>
    </source>
</evidence>
<feature type="domain" description="DUF4549" evidence="1">
    <location>
        <begin position="33"/>
        <end position="132"/>
    </location>
</feature>
<keyword evidence="2" id="KW-1185">Reference proteome</keyword>
<dbReference type="InterPro" id="IPR040401">
    <property type="entry name" value="CCDC162"/>
</dbReference>
<gene>
    <name evidence="3" type="primary">LOC112406563</name>
</gene>
<dbReference type="AlphaFoldDB" id="A0A341CB85"/>
<name>A0A341CB85_NEOAA</name>
<evidence type="ECO:0000259" key="1">
    <source>
        <dbReference type="Pfam" id="PF15082"/>
    </source>
</evidence>
<dbReference type="Proteomes" id="UP000252040">
    <property type="component" value="Unplaced"/>
</dbReference>
<dbReference type="KEGG" id="nasi:112406563"/>
<dbReference type="PANTHER" id="PTHR33331">
    <property type="entry name" value="COILED-COIL DOMAIN-CONTAINING PROTEIN 162"/>
    <property type="match status" value="1"/>
</dbReference>
<protein>
    <recommendedName>
        <fullName evidence="1">DUF4549 domain-containing protein</fullName>
    </recommendedName>
</protein>
<dbReference type="RefSeq" id="XP_024611202.1">
    <property type="nucleotide sequence ID" value="XM_024755434.1"/>
</dbReference>
<sequence>MFPKLPSLRVYLTPNGESASLPDPGSNLLSGPSSVQMPKDISYFQRERKLALKKTLQVAESKPLVIQADVMQRELESCLRREYTPENLPLLLLQYYTARITQLAQSKYLHMLRWKRFCHHSKITEQLYPFYKKQVAYIMQECNVALQRADRLSVAGENFLMGKNNPPHLVAQEDLTVYTN</sequence>
<dbReference type="InterPro" id="IPR029376">
    <property type="entry name" value="DUF4549"/>
</dbReference>
<dbReference type="PANTHER" id="PTHR33331:SF13">
    <property type="entry name" value="COILED-COIL DOMAIN CONTAINING 162"/>
    <property type="match status" value="1"/>
</dbReference>
<dbReference type="GeneID" id="112406563"/>
<organism evidence="2 3">
    <name type="scientific">Neophocaena asiaeorientalis asiaeorientalis</name>
    <name type="common">Yangtze finless porpoise</name>
    <name type="synonym">Neophocaena phocaenoides subsp. asiaeorientalis</name>
    <dbReference type="NCBI Taxonomy" id="1706337"/>
    <lineage>
        <taxon>Eukaryota</taxon>
        <taxon>Metazoa</taxon>
        <taxon>Chordata</taxon>
        <taxon>Craniata</taxon>
        <taxon>Vertebrata</taxon>
        <taxon>Euteleostomi</taxon>
        <taxon>Mammalia</taxon>
        <taxon>Eutheria</taxon>
        <taxon>Laurasiatheria</taxon>
        <taxon>Artiodactyla</taxon>
        <taxon>Whippomorpha</taxon>
        <taxon>Cetacea</taxon>
        <taxon>Odontoceti</taxon>
        <taxon>Phocoenidae</taxon>
        <taxon>Neophocaena</taxon>
    </lineage>
</organism>
<dbReference type="InParanoid" id="A0A341CB85"/>